<dbReference type="PANTHER" id="PTHR43737">
    <property type="entry name" value="BLL7424 PROTEIN"/>
    <property type="match status" value="1"/>
</dbReference>
<dbReference type="SUPFAM" id="SSF53649">
    <property type="entry name" value="Alkaline phosphatase-like"/>
    <property type="match status" value="1"/>
</dbReference>
<gene>
    <name evidence="1" type="ORF">Pla8534_01980</name>
</gene>
<organism evidence="1 2">
    <name type="scientific">Lignipirellula cremea</name>
    <dbReference type="NCBI Taxonomy" id="2528010"/>
    <lineage>
        <taxon>Bacteria</taxon>
        <taxon>Pseudomonadati</taxon>
        <taxon>Planctomycetota</taxon>
        <taxon>Planctomycetia</taxon>
        <taxon>Pirellulales</taxon>
        <taxon>Pirellulaceae</taxon>
        <taxon>Lignipirellula</taxon>
    </lineage>
</organism>
<dbReference type="Proteomes" id="UP000317648">
    <property type="component" value="Chromosome"/>
</dbReference>
<proteinExistence type="predicted"/>
<keyword evidence="2" id="KW-1185">Reference proteome</keyword>
<dbReference type="EMBL" id="CP036433">
    <property type="protein sequence ID" value="QDU92450.1"/>
    <property type="molecule type" value="Genomic_DNA"/>
</dbReference>
<dbReference type="OrthoDB" id="237888at2"/>
<dbReference type="RefSeq" id="WP_145048404.1">
    <property type="nucleotide sequence ID" value="NZ_CP036433.1"/>
</dbReference>
<dbReference type="InterPro" id="IPR017850">
    <property type="entry name" value="Alkaline_phosphatase_core_sf"/>
</dbReference>
<dbReference type="PANTHER" id="PTHR43737:SF1">
    <property type="entry name" value="DUF1501 DOMAIN-CONTAINING PROTEIN"/>
    <property type="match status" value="1"/>
</dbReference>
<evidence type="ECO:0008006" key="3">
    <source>
        <dbReference type="Google" id="ProtNLM"/>
    </source>
</evidence>
<dbReference type="KEGG" id="lcre:Pla8534_01980"/>
<dbReference type="Pfam" id="PF07394">
    <property type="entry name" value="DUF1501"/>
    <property type="match status" value="1"/>
</dbReference>
<accession>A0A518DKV3</accession>
<dbReference type="InterPro" id="IPR010869">
    <property type="entry name" value="DUF1501"/>
</dbReference>
<dbReference type="AlphaFoldDB" id="A0A518DKV3"/>
<protein>
    <recommendedName>
        <fullName evidence="3">DUF1501 domain-containing protein</fullName>
    </recommendedName>
</protein>
<evidence type="ECO:0000313" key="1">
    <source>
        <dbReference type="EMBL" id="QDU92450.1"/>
    </source>
</evidence>
<reference evidence="1 2" key="1">
    <citation type="submission" date="2019-02" db="EMBL/GenBank/DDBJ databases">
        <title>Deep-cultivation of Planctomycetes and their phenomic and genomic characterization uncovers novel biology.</title>
        <authorList>
            <person name="Wiegand S."/>
            <person name="Jogler M."/>
            <person name="Boedeker C."/>
            <person name="Pinto D."/>
            <person name="Vollmers J."/>
            <person name="Rivas-Marin E."/>
            <person name="Kohn T."/>
            <person name="Peeters S.H."/>
            <person name="Heuer A."/>
            <person name="Rast P."/>
            <person name="Oberbeckmann S."/>
            <person name="Bunk B."/>
            <person name="Jeske O."/>
            <person name="Meyerdierks A."/>
            <person name="Storesund J.E."/>
            <person name="Kallscheuer N."/>
            <person name="Luecker S."/>
            <person name="Lage O.M."/>
            <person name="Pohl T."/>
            <person name="Merkel B.J."/>
            <person name="Hornburger P."/>
            <person name="Mueller R.-W."/>
            <person name="Bruemmer F."/>
            <person name="Labrenz M."/>
            <person name="Spormann A.M."/>
            <person name="Op den Camp H."/>
            <person name="Overmann J."/>
            <person name="Amann R."/>
            <person name="Jetten M.S.M."/>
            <person name="Mascher T."/>
            <person name="Medema M.H."/>
            <person name="Devos D.P."/>
            <person name="Kaster A.-K."/>
            <person name="Ovreas L."/>
            <person name="Rohde M."/>
            <person name="Galperin M.Y."/>
            <person name="Jogler C."/>
        </authorList>
    </citation>
    <scope>NUCLEOTIDE SEQUENCE [LARGE SCALE GENOMIC DNA]</scope>
    <source>
        <strain evidence="1 2">Pla85_3_4</strain>
    </source>
</reference>
<evidence type="ECO:0000313" key="2">
    <source>
        <dbReference type="Proteomes" id="UP000317648"/>
    </source>
</evidence>
<name>A0A518DKV3_9BACT</name>
<sequence length="421" mass="45342">MLTIFDRRSGDTNASLSRRSLLKIGALSVGGLTLPDMLRLQANGAAPSGARHKAVISVYLQGGPSHQDMYDLKPDAPSEYRGEFQPIHTNVPGMDICEHLPLQATIGDKLAIIRNFKGGGGHNSDFIMTDSRDPAQRPGIGQTVSYLRGGIKDGMPQFVAVSGRGGGGTAWLGPAHQAFQPSGQAMNNMKLAIPADRLSDRRSLLQSFDRLRSSADATGKMAGVDQFTARALEMVSSSKVRDALDVSLEPEEVRERYGSKNMAWLQARRLAEAGVSFITLRGPGGWDTHRNNFVTLKKQLPEVDRLMYALITDLAERGLADDVAVILWGEFGRTPKINTGAGRDHWPTGFAMISGGGLRMGQVIGATDAIAGKPTTTPYTPSNVLATLYHVLGIDPSATIPDLSGRPRYLLDDRAKIAELV</sequence>